<feature type="compositionally biased region" description="Basic and acidic residues" evidence="1">
    <location>
        <begin position="76"/>
        <end position="90"/>
    </location>
</feature>
<reference evidence="2 3" key="1">
    <citation type="submission" date="2018-06" db="EMBL/GenBank/DDBJ databases">
        <title>Comparative genomics reveals the genomic features of Rhizophagus irregularis, R. cerebriforme, R. diaphanum and Gigaspora rosea, and their symbiotic lifestyle signature.</title>
        <authorList>
            <person name="Morin E."/>
            <person name="San Clemente H."/>
            <person name="Chen E.C.H."/>
            <person name="De La Providencia I."/>
            <person name="Hainaut M."/>
            <person name="Kuo A."/>
            <person name="Kohler A."/>
            <person name="Murat C."/>
            <person name="Tang N."/>
            <person name="Roy S."/>
            <person name="Loubradou J."/>
            <person name="Henrissat B."/>
            <person name="Grigoriev I.V."/>
            <person name="Corradi N."/>
            <person name="Roux C."/>
            <person name="Martin F.M."/>
        </authorList>
    </citation>
    <scope>NUCLEOTIDE SEQUENCE [LARGE SCALE GENOMIC DNA]</scope>
    <source>
        <strain evidence="2 3">DAOM 194757</strain>
    </source>
</reference>
<proteinExistence type="predicted"/>
<dbReference type="Proteomes" id="UP000266673">
    <property type="component" value="Unassembled WGS sequence"/>
</dbReference>
<comment type="caution">
    <text evidence="2">The sequence shown here is derived from an EMBL/GenBank/DDBJ whole genome shotgun (WGS) entry which is preliminary data.</text>
</comment>
<name>A0A397U1M6_9GLOM</name>
<evidence type="ECO:0000313" key="3">
    <source>
        <dbReference type="Proteomes" id="UP000266673"/>
    </source>
</evidence>
<dbReference type="AlphaFoldDB" id="A0A397U1M6"/>
<organism evidence="2 3">
    <name type="scientific">Gigaspora rosea</name>
    <dbReference type="NCBI Taxonomy" id="44941"/>
    <lineage>
        <taxon>Eukaryota</taxon>
        <taxon>Fungi</taxon>
        <taxon>Fungi incertae sedis</taxon>
        <taxon>Mucoromycota</taxon>
        <taxon>Glomeromycotina</taxon>
        <taxon>Glomeromycetes</taxon>
        <taxon>Diversisporales</taxon>
        <taxon>Gigasporaceae</taxon>
        <taxon>Gigaspora</taxon>
    </lineage>
</organism>
<feature type="region of interest" description="Disordered" evidence="1">
    <location>
        <begin position="67"/>
        <end position="90"/>
    </location>
</feature>
<sequence length="90" mass="10435">MTLWTVRIFDLSDDFPETNQEEIYYNNIYPTISQSLPTNENNSLPSLDFLNEDALVFSQDTIISESFEDFSTSESPTKESEINEVSKKQR</sequence>
<evidence type="ECO:0000256" key="1">
    <source>
        <dbReference type="SAM" id="MobiDB-lite"/>
    </source>
</evidence>
<gene>
    <name evidence="2" type="ORF">C2G38_2227215</name>
</gene>
<protein>
    <submittedName>
        <fullName evidence="2">Uncharacterized protein</fullName>
    </submittedName>
</protein>
<accession>A0A397U1M6</accession>
<keyword evidence="3" id="KW-1185">Reference proteome</keyword>
<dbReference type="EMBL" id="QKWP01002625">
    <property type="protein sequence ID" value="RIB02669.1"/>
    <property type="molecule type" value="Genomic_DNA"/>
</dbReference>
<evidence type="ECO:0000313" key="2">
    <source>
        <dbReference type="EMBL" id="RIB02669.1"/>
    </source>
</evidence>